<evidence type="ECO:0000256" key="1">
    <source>
        <dbReference type="ARBA" id="ARBA00005254"/>
    </source>
</evidence>
<dbReference type="CDD" id="cd06558">
    <property type="entry name" value="crotonase-like"/>
    <property type="match status" value="1"/>
</dbReference>
<dbReference type="OrthoDB" id="9802898at2"/>
<dbReference type="Pfam" id="PF00378">
    <property type="entry name" value="ECH_1"/>
    <property type="match status" value="1"/>
</dbReference>
<proteinExistence type="inferred from homology"/>
<organism evidence="2 3">
    <name type="scientific">Erythrobacter aureus</name>
    <dbReference type="NCBI Taxonomy" id="2182384"/>
    <lineage>
        <taxon>Bacteria</taxon>
        <taxon>Pseudomonadati</taxon>
        <taxon>Pseudomonadota</taxon>
        <taxon>Alphaproteobacteria</taxon>
        <taxon>Sphingomonadales</taxon>
        <taxon>Erythrobacteraceae</taxon>
        <taxon>Erythrobacter/Porphyrobacter group</taxon>
        <taxon>Erythrobacter</taxon>
    </lineage>
</organism>
<dbReference type="SUPFAM" id="SSF52096">
    <property type="entry name" value="ClpP/crotonase"/>
    <property type="match status" value="1"/>
</dbReference>
<dbReference type="RefSeq" id="WP_115416023.1">
    <property type="nucleotide sequence ID" value="NZ_CP031357.1"/>
</dbReference>
<dbReference type="InterPro" id="IPR029045">
    <property type="entry name" value="ClpP/crotonase-like_dom_sf"/>
</dbReference>
<dbReference type="PANTHER" id="PTHR43802:SF1">
    <property type="entry name" value="IP11341P-RELATED"/>
    <property type="match status" value="1"/>
</dbReference>
<protein>
    <submittedName>
        <fullName evidence="2">Enoyl-CoA hydratase</fullName>
    </submittedName>
</protein>
<name>A0A345YD35_9SPHN</name>
<accession>A0A345YD35</accession>
<dbReference type="AlphaFoldDB" id="A0A345YD35"/>
<sequence length="222" mass="23178">MLLTLNRPDARNALNSPLAENLLEALAELRADSHWRACVLTGSGSSFCAGLDLKEFSDPSRSRAHIADSICAVSEAGKPVIAAVNGPAITGGLELALRCDFILAGESAVFADTHAMLGAFSGTGLASLLSEAVGTRWASQAMLTGEKIDAPTALRIGLVNEIVDDRALPERACQVATRVAAAPRSVSDVARRTLKVAASHTLAGKLHAEHQIIQAYKSAKEG</sequence>
<dbReference type="InterPro" id="IPR001753">
    <property type="entry name" value="Enoyl-CoA_hydra/iso"/>
</dbReference>
<keyword evidence="3" id="KW-1185">Reference proteome</keyword>
<dbReference type="GO" id="GO:0003824">
    <property type="term" value="F:catalytic activity"/>
    <property type="evidence" value="ECO:0007669"/>
    <property type="project" value="UniProtKB-ARBA"/>
</dbReference>
<evidence type="ECO:0000313" key="2">
    <source>
        <dbReference type="EMBL" id="AXK41837.1"/>
    </source>
</evidence>
<dbReference type="Gene3D" id="3.90.226.10">
    <property type="entry name" value="2-enoyl-CoA Hydratase, Chain A, domain 1"/>
    <property type="match status" value="1"/>
</dbReference>
<evidence type="ECO:0000313" key="3">
    <source>
        <dbReference type="Proteomes" id="UP000254508"/>
    </source>
</evidence>
<reference evidence="3" key="1">
    <citation type="submission" date="2018-07" db="EMBL/GenBank/DDBJ databases">
        <title>Genome sequence of Erythrobacter strain YH-07, an antagonistic bacterium isolated from Yellow Sea.</title>
        <authorList>
            <person name="Tang T."/>
            <person name="Liu Q."/>
            <person name="Sun X."/>
        </authorList>
    </citation>
    <scope>NUCLEOTIDE SEQUENCE [LARGE SCALE GENOMIC DNA]</scope>
    <source>
        <strain evidence="3">YH-07</strain>
    </source>
</reference>
<gene>
    <name evidence="2" type="ORF">DVR09_05330</name>
</gene>
<dbReference type="Proteomes" id="UP000254508">
    <property type="component" value="Chromosome"/>
</dbReference>
<dbReference type="KEGG" id="err:DVR09_05330"/>
<comment type="similarity">
    <text evidence="1">Belongs to the enoyl-CoA hydratase/isomerase family.</text>
</comment>
<dbReference type="PANTHER" id="PTHR43802">
    <property type="entry name" value="ENOYL-COA HYDRATASE"/>
    <property type="match status" value="1"/>
</dbReference>
<dbReference type="EMBL" id="CP031357">
    <property type="protein sequence ID" value="AXK41837.1"/>
    <property type="molecule type" value="Genomic_DNA"/>
</dbReference>